<keyword evidence="20" id="KW-1185">Reference proteome</keyword>
<evidence type="ECO:0000256" key="1">
    <source>
        <dbReference type="ARBA" id="ARBA00011031"/>
    </source>
</evidence>
<evidence type="ECO:0000256" key="13">
    <source>
        <dbReference type="PIRSR" id="PIRSR601019-1"/>
    </source>
</evidence>
<keyword evidence="7" id="KW-0418">Kinase</keyword>
<dbReference type="GO" id="GO:0046872">
    <property type="term" value="F:metal ion binding"/>
    <property type="evidence" value="ECO:0007669"/>
    <property type="project" value="UniProtKB-KW"/>
</dbReference>
<evidence type="ECO:0000256" key="5">
    <source>
        <dbReference type="ARBA" id="ARBA00022723"/>
    </source>
</evidence>
<comment type="similarity">
    <text evidence="1">Belongs to the PI3/PI4-kinase family.</text>
</comment>
<dbReference type="Proteomes" id="UP001189624">
    <property type="component" value="Chromosome 2"/>
</dbReference>
<gene>
    <name evidence="19" type="ORF">AYBTSS11_LOCUS6329</name>
</gene>
<feature type="compositionally biased region" description="Low complexity" evidence="16">
    <location>
        <begin position="4079"/>
        <end position="4092"/>
    </location>
</feature>
<dbReference type="InterPro" id="IPR016024">
    <property type="entry name" value="ARM-type_fold"/>
</dbReference>
<keyword evidence="6 13" id="KW-0547">Nucleotide-binding</keyword>
<dbReference type="Gene3D" id="3.40.50.300">
    <property type="entry name" value="P-loop containing nucleotide triphosphate hydrolases"/>
    <property type="match status" value="1"/>
</dbReference>
<evidence type="ECO:0000313" key="20">
    <source>
        <dbReference type="Proteomes" id="UP001189624"/>
    </source>
</evidence>
<feature type="compositionally biased region" description="Basic and acidic residues" evidence="16">
    <location>
        <begin position="4768"/>
        <end position="4778"/>
    </location>
</feature>
<feature type="coiled-coil region" evidence="15">
    <location>
        <begin position="3085"/>
        <end position="3112"/>
    </location>
</feature>
<organism evidence="19 20">
    <name type="scientific">Sphenostylis stenocarpa</name>
    <dbReference type="NCBI Taxonomy" id="92480"/>
    <lineage>
        <taxon>Eukaryota</taxon>
        <taxon>Viridiplantae</taxon>
        <taxon>Streptophyta</taxon>
        <taxon>Embryophyta</taxon>
        <taxon>Tracheophyta</taxon>
        <taxon>Spermatophyta</taxon>
        <taxon>Magnoliopsida</taxon>
        <taxon>eudicotyledons</taxon>
        <taxon>Gunneridae</taxon>
        <taxon>Pentapetalae</taxon>
        <taxon>rosids</taxon>
        <taxon>fabids</taxon>
        <taxon>Fabales</taxon>
        <taxon>Fabaceae</taxon>
        <taxon>Papilionoideae</taxon>
        <taxon>50 kb inversion clade</taxon>
        <taxon>NPAAA clade</taxon>
        <taxon>indigoferoid/millettioid clade</taxon>
        <taxon>Phaseoleae</taxon>
        <taxon>Sphenostylis</taxon>
    </lineage>
</organism>
<dbReference type="CDD" id="cd05170">
    <property type="entry name" value="PIKKc_SMG1"/>
    <property type="match status" value="1"/>
</dbReference>
<dbReference type="Gene3D" id="3.30.1010.10">
    <property type="entry name" value="Phosphatidylinositol 3-kinase Catalytic Subunit, Chain A, domain 4"/>
    <property type="match status" value="1"/>
</dbReference>
<dbReference type="InterPro" id="IPR014009">
    <property type="entry name" value="PIK_FAT"/>
</dbReference>
<dbReference type="SMART" id="SM00275">
    <property type="entry name" value="G_alpha"/>
    <property type="match status" value="1"/>
</dbReference>
<comment type="catalytic activity">
    <reaction evidence="11">
        <text>L-threonyl-[protein] + ATP = O-phospho-L-threonyl-[protein] + ADP + H(+)</text>
        <dbReference type="Rhea" id="RHEA:46608"/>
        <dbReference type="Rhea" id="RHEA-COMP:11060"/>
        <dbReference type="Rhea" id="RHEA-COMP:11605"/>
        <dbReference type="ChEBI" id="CHEBI:15378"/>
        <dbReference type="ChEBI" id="CHEBI:30013"/>
        <dbReference type="ChEBI" id="CHEBI:30616"/>
        <dbReference type="ChEBI" id="CHEBI:61977"/>
        <dbReference type="ChEBI" id="CHEBI:456216"/>
        <dbReference type="EC" id="2.7.11.1"/>
    </reaction>
</comment>
<evidence type="ECO:0000259" key="17">
    <source>
        <dbReference type="PROSITE" id="PS50290"/>
    </source>
</evidence>
<keyword evidence="9 13" id="KW-0342">GTP-binding</keyword>
<dbReference type="EC" id="2.7.11.1" evidence="2"/>
<dbReference type="Gramene" id="rna-AYBTSS11_LOCUS6329">
    <property type="protein sequence ID" value="CAJ1933399.1"/>
    <property type="gene ID" value="gene-AYBTSS11_LOCUS6329"/>
</dbReference>
<dbReference type="InterPro" id="IPR018936">
    <property type="entry name" value="PI3/4_kinase_CS"/>
</dbReference>
<feature type="region of interest" description="Disordered" evidence="16">
    <location>
        <begin position="4071"/>
        <end position="4102"/>
    </location>
</feature>
<evidence type="ECO:0000256" key="16">
    <source>
        <dbReference type="SAM" id="MobiDB-lite"/>
    </source>
</evidence>
<dbReference type="FunFam" id="3.30.1010.10:FF:000029">
    <property type="entry name" value="Serine/threonine-protein kinase SMG1"/>
    <property type="match status" value="1"/>
</dbReference>
<evidence type="ECO:0000256" key="8">
    <source>
        <dbReference type="ARBA" id="ARBA00022840"/>
    </source>
</evidence>
<evidence type="ECO:0000256" key="2">
    <source>
        <dbReference type="ARBA" id="ARBA00012513"/>
    </source>
</evidence>
<protein>
    <recommendedName>
        <fullName evidence="2">non-specific serine/threonine protein kinase</fullName>
        <ecNumber evidence="2">2.7.11.1</ecNumber>
    </recommendedName>
</protein>
<feature type="region of interest" description="Disordered" evidence="16">
    <location>
        <begin position="4030"/>
        <end position="4056"/>
    </location>
</feature>
<evidence type="ECO:0000256" key="6">
    <source>
        <dbReference type="ARBA" id="ARBA00022741"/>
    </source>
</evidence>
<evidence type="ECO:0000256" key="14">
    <source>
        <dbReference type="PIRSR" id="PIRSR601019-2"/>
    </source>
</evidence>
<reference evidence="19" key="1">
    <citation type="submission" date="2023-10" db="EMBL/GenBank/DDBJ databases">
        <authorList>
            <person name="Domelevo Entfellner J.-B."/>
        </authorList>
    </citation>
    <scope>NUCLEOTIDE SEQUENCE</scope>
</reference>
<evidence type="ECO:0000256" key="3">
    <source>
        <dbReference type="ARBA" id="ARBA00022527"/>
    </source>
</evidence>
<dbReference type="Gene3D" id="1.10.400.10">
    <property type="entry name" value="GI Alpha 1, domain 2-like"/>
    <property type="match status" value="1"/>
</dbReference>
<dbReference type="PANTHER" id="PTHR11139">
    <property type="entry name" value="ATAXIA TELANGIECTASIA MUTATED ATM -RELATED"/>
    <property type="match status" value="1"/>
</dbReference>
<evidence type="ECO:0000256" key="10">
    <source>
        <dbReference type="ARBA" id="ARBA00023224"/>
    </source>
</evidence>
<accession>A0AA86VD55</accession>
<dbReference type="GO" id="GO:0000184">
    <property type="term" value="P:nuclear-transcribed mRNA catabolic process, nonsense-mediated decay"/>
    <property type="evidence" value="ECO:0007669"/>
    <property type="project" value="InterPro"/>
</dbReference>
<dbReference type="EMBL" id="OY731399">
    <property type="protein sequence ID" value="CAJ1933399.1"/>
    <property type="molecule type" value="Genomic_DNA"/>
</dbReference>
<evidence type="ECO:0000256" key="7">
    <source>
        <dbReference type="ARBA" id="ARBA00022777"/>
    </source>
</evidence>
<proteinExistence type="inferred from homology"/>
<feature type="domain" description="PI3K/PI4K catalytic" evidence="17">
    <location>
        <begin position="1984"/>
        <end position="2325"/>
    </location>
</feature>
<dbReference type="GO" id="GO:0004674">
    <property type="term" value="F:protein serine/threonine kinase activity"/>
    <property type="evidence" value="ECO:0007669"/>
    <property type="project" value="UniProtKB-KW"/>
</dbReference>
<sequence>MQGIHQHQHLAALVSAALPKDDSDDDPSPRLAAIHSLHRAILHPHNSLLLSHSATFLTQALSQLLSDKCYEVRQAAVTAYGALCAVVASIPVAAPIPVASNGRQNLLMLVDRFIGWALPSLNTAVAVDGTKELALEGLREFLNVGGTDRYALPILKACQVLLEDERTSLALLHRLIGVITLISLKFLRCFQPHFPDIVDLLLGWALVPDLAQSDRRVILDSFLQFQKHWVGNLPMSLRLLTKFLGDMEVLLHDGTPGTPQQFRRLLALLSCFSTILQSTASGLLEMNLLEKIYEPLSTLLPRLLRCLSMIGQKFGWSEWIEDSWKCLTLLAEILRERFSSFYPLAVDILFQSLEFGVTLQRPGFRKISSFQVHGVLKTNLQLLSLQKLGLLPLSVKKLLKFDAWISQLRLHPNHLVTGSSAATYVFLLQHGNTEVVDEAVALLIEELELLKSLIGNNTGHSDEFNCVVDTKTFSKAELLALIKFDLKVLLACISTGGDNSLIGQKDVASLYLRRSEKLVSFITKEMNPFELPIQAFMELQITVVKTLERLNSVEFLIKCSVREQNCENSYVECPTKKEDSDDQFSDWNLAVITEHLGKYSKLLVKAFHVSSPLAIKLVALDWGQKFCESVMVVNKISSLIGFSYGACEYAGVIMNLVFSLLGGTFEKEQEVRSHVAITLEMFMQAKLLHPVCFYPLAEVILEKLGDPNIEIRDAYVRLLAHILPTTVYTCGLYDYGRFRPVDPVLGNSSKMHWKQLFALKQLPLQLHSQHLVSILSYISQRWKVPLSSWIQRLIHSCQSSKDAILSLPEDTGVFGANSPWLDIRVDEDLLEKICSVNNLAGAWWAIQEGARYCIATRLRTNLGGPTQTFAALERMLLDIAHLLQLDNEQSDGNLSMIGSSGAHLLPMRLLLNFVEALKKNVYNAYEGSVILPPATRQSTLFFRANKKVCEDWFSRICEPMMNAGLAVHCNDAVIQYCTLRLQELKNLSVSVLKEKSRAQVTDNLHNIRVRCRGDVLKVLRHVSLALCKSSDSESLIGLQKWVSISFSSLLGDENQSFNEGGTVGTLSWINGLIYQARGEYENAAAHFTHLLQAEESLSSLGSDGIQFVIARIIESYVAVSDWRSLETWLLELQLLRAKHTGRSYSGALTIAGNEINAIHALARFDEGDYQAAWSSLDLTPKSNSELTLDPKLALQRSEQMLLQSLLFQKEEKSDKVLHYLQKARSMLEEPLSVLPLDGLAEASPLAIQLHCIFLVEENCKLKTTHEKAKQLPSVLYSLKSLPSSISKICQDCNPWLKVLRVYQTISPCSLVTLKFCMNLHNLARKQNNLLLANRLNDYIKDHVSACPEERHRNLLVLNLQYESILLQYAENKFEEAFTNLWSYLRPCMVSSTSSISDAEERILKAKACLKLADWLTRDYSDWSPESIVLKMPADFNLAESTPLGKDGSEENISCKLNLGSIIEEIVGTTAKLSSCICPTMGKSWISYASWCFKQARDSLLVQSETILHSCSFSSILVPEILPERFKLTKDEVQRIKLLVLCLLQDNIDKKGFTNELEEQSSWLDSAEHSSNDSSLQTLVWNIVNIIETASGALGAEISGGGECLSDMVSSQLRICLLSTNFGLGESDIKSILDDFVNIWWSLRRRRVSLFGHAAHGYIQYLSYSSSRICHSQVPGSEYEALKQKTGSYTLKATLYILHILLNYGVELKDTLEYALLGVPLLPWQEVTPQLFARISSHPEQVIRKQLEGLLTMLAKRSPYSIVYPTLVDVNAYEEKPSEELHHVLGCLRELYPRLVQDVQLMINELGNVTVLWEELWLSTLQDLHTDVMRRINVLKEEAARISENVTLSQNEKNKINSARYSAMMAPIVVALERRLASTSRKPETPHEAWFQEEYKDLLKSAIVSFKIPPTSSAAIGDVWRPFDSIAASLASYQRKSSVSLGEVAPNLALLSSSDVPMPGLEKQMQVSDSNKATDLQGVVTIASFHEQVTILSTKTKPKKLGILGSDGQKYTYLLKGREDLRLDARIMQLLQAINGFLHSSSSACSNSLSIRYYSVTPISGRAGLIQWVGNVVSIYSVFKSWQTRVQLSQFLALGSTNTKSSAPPPVPRPSDMFYGKIIPALKEKGIKRVISRRDWPHEVKCKVLLDLMKEVPRHLLYQELWCASEGYKAFSSKMKRYSGSVAAMSMVGHVLGLGDRHLDNILIDFCNGDIVHIDYNVCFDKGQRLKIPEIVPFRLTQMIEAALGLTGIEGSFRSNCETVIGVLRKNKDILLMLLEVFVWDPLVEWTRGDFHDEAAIGGEERRGMELAVSLSLFASRVQEIRVPLQEHHDQLLTSLPAVESALERFGDVLNKYELTSTLYCRAEQERSSLILHETSAKSILAEATSNSEKIRASFDIQAREFAQAKAMVAEKAQEAMTWAEQHGRILDALRCNLIPEISASFKLNNMEAVLSLTSAVIVAGVPLTVVPEPTQAQCHDIDREVSQFIAELGDGITSATTSLQAYSLALQRILPLNYLSTSAVHNWAQVLQLSINALSSDILSLARRQASELIAKFHVDNSDTIKCSHDDLCFRVEKYAVEIEKLEKECAEIESSIGSESESKTKDRLLYAFMKFMQSIGLLRKEVGLSSVPSKYDETNNPRPLGKLEEEREKALSILNIAVSSFYNEVKNRILNIYNDISVGRNQYNMLQNDSGTIFAEFEEQVEKCNLVTEFVHDLCEYIGKDIPSVDINKVCTKISSECNWVSIFRIILISCKGLVSQMTEVVLPNVIRAAVSLNSEVMDAFGLISQVRGSIETALEQLVDVEMERASLIELEQNYFFKVGLITEQQLALEEAAVKGRDHLSWEEAEELASQEEACRAQLDQLHQTWNQRDVRTSSLIKRETDIKNALVSVNCQFQSLVGVEEERELHIMRSKALLASLVKPFLDLESIDIMLSSADGSVAMPSSQFHTLTDFINSGNSISEYVWKVGGLLDNHSFFIWKIGVIDSFLDACIHDVASSVEQNLGFDQSFNFMKKKLEIQLQKHIGQYLKERVAPSLLTCLDKENEYLKQLTESSKELALDQVKKDGAVKKVLFMLEEYCNAHETARAAKSTASLMKKQVNELKEALRKTALEVVQMEWMHDVSLNPTYNRRIRFEKHLDTDDSLYTIILNLSRPKLLDNVQSAVSKITTSMDCLQSCEQNSLIAEGQLERAMAWACGGPNSSNSGNTSTKNSGIPTEFHDHIKTRRQILWESREKASDIVKLCVSVLEFEASRDGYLLIPDQPYPFRSSVDGKTWQQVYMNALTRLDVTFHSYTRTEQEWKLAQCTVDAASNGLYTATNELCIASLKAKSASGDLQNTVLSMRDCAYEASVALSAFARVSRIHTALTSESGSMLEEVLAITEDIHDVYSLGKEAAAIHLSLMEGLSKANAILFPLESVLSKDVTAMADAIDRESETKKEISNIHGQAIYQSYCLRIREACQTFKPLVPSLMLAVKGLYSLLTRLARTANVHAGNLHKALEGIGESQEVKLADTTLSRSDVGGGDAVEFDGKEGESLSRSEDDKTDDFRVFSRLCLEDKGWVSPPDSICFTSSGSDITSAEVSLPDSLINATGNKNLLSQGSSSRNPTGHMHTALLSQTEVEEILPFGLSQSSPVETDPNGAGSVKSINEATEHPEAIALPDDKAIAIPANSQNSTNESLGKFDSADEHLSSKEVKNAAEHRDARDPNINANTRVGRGKNAYALSVLRRVEMKIDGRDISESREIDIAEQVDYLLKQATSVDNLCNILAGLTMVRNRFIGQILFPGDTGSLQNKFFQILSRQGYYFPPYMWACIYYAIAMTSHSEVLGSKLVASEMKKDYHVFLPGLKKCSHDIAPLMSPGGIADILKQCAFGFCCKFGRSQVMSALVDIWTGELSKLREKDQTIYSASAIQHESAQSFQEKDKTSSGLAQLAAQLKQVNKPRLLFSEASLSMLLQFHDACDDFSYEYSFAEEYKGPPLCYSVPEVPPFNLDKVPLARVAHSPSNNLSLPIIQPFRKTNAKLASRAASVSSDPLSCKEEDHDDDDDPVSPKHVKRPSVVTFRDPEINEIVADEEFVQSASGESNSDNGNSNSNRVRPHVERGGKRGTCYRCLKGSRLTKREVCIVCSAKFCRNCVRRVMGSMSEGRKCVTCIGCRIDENKRGKLGKPSRMLKHFLSSWEVKQIMKDEMFCKANQIPAEDVRVNGEPLDWDQLTLLLTCSNPPKGLKPGFYWYDKASGFWGKEGQRPSQIISPQLEVGGHLQRNASNGKTEVTINGREITKEELWILKLARVPCNETTDYWVTPDGSYMEVGQRNVKGHIWEKSTVKLASLILSLPVPSSSLTPAGEGKSGISKHNIQQKTLHKFLLVGSVNSGTCTMYKQAKLLYNVPFSPIELQNIKLVIQSNLYRYLGILLEAREIFEESLYKKSNGQHVDESTSSGITEEIIDTTTYSISPRLRTFSEWLLKYMMSGNFDVIFPAAAREYAPMVEELWKDTAIQATYNRRNEIKNLPKNASYFLDRAVEISGIDYEPLDMDILYAEGMTLSNGLSSMEFSFTLSGHEDSLDPVYQHDPSLRYQLNRVHPKSLGENCKWLNMFEDTDVILFSVALTDYDEYMVDSNGVATNKMLAAKHLFENIVTHRVFSNKKFLLILTKFDLLQEKIEQVPLTQCEWFCDFHPVISHNHKTASISKRSNHPPLAQRAFQYIGMKFKRLYNSLTGRKLFVSLVNGLEPGTVDEALRYAREVMVWEKWDPSSRNEKSEITSTTFEASSDEKYSNYHLS</sequence>
<dbReference type="FunFam" id="1.10.1070.11:FF:000023">
    <property type="entry name" value="serine/threonine-protein kinase SMG1 isoform X1"/>
    <property type="match status" value="1"/>
</dbReference>
<dbReference type="InterPro" id="IPR011025">
    <property type="entry name" value="GproteinA_insert"/>
</dbReference>
<dbReference type="GO" id="GO:0005524">
    <property type="term" value="F:ATP binding"/>
    <property type="evidence" value="ECO:0007669"/>
    <property type="project" value="UniProtKB-KW"/>
</dbReference>
<keyword evidence="4" id="KW-0808">Transferase</keyword>
<feature type="binding site" evidence="14">
    <location>
        <position position="4541"/>
    </location>
    <ligand>
        <name>Mg(2+)</name>
        <dbReference type="ChEBI" id="CHEBI:18420"/>
    </ligand>
</feature>
<dbReference type="GO" id="GO:0005634">
    <property type="term" value="C:nucleus"/>
    <property type="evidence" value="ECO:0007669"/>
    <property type="project" value="TreeGrafter"/>
</dbReference>
<feature type="compositionally biased region" description="Basic and acidic residues" evidence="16">
    <location>
        <begin position="3683"/>
        <end position="3705"/>
    </location>
</feature>
<dbReference type="PROSITE" id="PS51882">
    <property type="entry name" value="G_ALPHA"/>
    <property type="match status" value="1"/>
</dbReference>
<dbReference type="SMART" id="SM00146">
    <property type="entry name" value="PI3Kc"/>
    <property type="match status" value="1"/>
</dbReference>
<evidence type="ECO:0000313" key="19">
    <source>
        <dbReference type="EMBL" id="CAJ1933399.1"/>
    </source>
</evidence>
<dbReference type="InterPro" id="IPR031559">
    <property type="entry name" value="SMG1"/>
</dbReference>
<dbReference type="InterPro" id="IPR011009">
    <property type="entry name" value="Kinase-like_dom_sf"/>
</dbReference>
<dbReference type="GO" id="GO:0003924">
    <property type="term" value="F:GTPase activity"/>
    <property type="evidence" value="ECO:0007669"/>
    <property type="project" value="InterPro"/>
</dbReference>
<dbReference type="PROSITE" id="PS50290">
    <property type="entry name" value="PI3_4_KINASE_3"/>
    <property type="match status" value="1"/>
</dbReference>
<keyword evidence="14" id="KW-0460">Magnesium</keyword>
<dbReference type="InterPro" id="IPR027417">
    <property type="entry name" value="P-loop_NTPase"/>
</dbReference>
<keyword evidence="3" id="KW-0723">Serine/threonine-protein kinase</keyword>
<evidence type="ECO:0000256" key="12">
    <source>
        <dbReference type="ARBA" id="ARBA00048679"/>
    </source>
</evidence>
<feature type="domain" description="FAT" evidence="18">
    <location>
        <begin position="1147"/>
        <end position="1771"/>
    </location>
</feature>
<dbReference type="Pfam" id="PF00503">
    <property type="entry name" value="G-alpha"/>
    <property type="match status" value="1"/>
</dbReference>
<dbReference type="PANTHER" id="PTHR11139:SF71">
    <property type="entry name" value="SERINE_THREONINE-PROTEIN KINASE SMG1"/>
    <property type="match status" value="1"/>
</dbReference>
<dbReference type="GO" id="GO:0007186">
    <property type="term" value="P:G protein-coupled receptor signaling pathway"/>
    <property type="evidence" value="ECO:0007669"/>
    <property type="project" value="InterPro"/>
</dbReference>
<dbReference type="InterPro" id="IPR039414">
    <property type="entry name" value="SMG1_PIKKc"/>
</dbReference>
<dbReference type="Pfam" id="PF15785">
    <property type="entry name" value="SMG1"/>
    <property type="match status" value="1"/>
</dbReference>
<dbReference type="GO" id="GO:0005525">
    <property type="term" value="F:GTP binding"/>
    <property type="evidence" value="ECO:0007669"/>
    <property type="project" value="UniProtKB-KW"/>
</dbReference>
<evidence type="ECO:0000256" key="4">
    <source>
        <dbReference type="ARBA" id="ARBA00022679"/>
    </source>
</evidence>
<evidence type="ECO:0000259" key="18">
    <source>
        <dbReference type="PROSITE" id="PS51189"/>
    </source>
</evidence>
<feature type="coiled-coil region" evidence="15">
    <location>
        <begin position="2572"/>
        <end position="2599"/>
    </location>
</feature>
<name>A0AA86VD55_9FABA</name>
<dbReference type="GO" id="GO:0031683">
    <property type="term" value="F:G-protein beta/gamma-subunit complex binding"/>
    <property type="evidence" value="ECO:0007669"/>
    <property type="project" value="InterPro"/>
</dbReference>
<keyword evidence="10" id="KW-0807">Transducer</keyword>
<dbReference type="FunFam" id="3.40.50.300:FF:000692">
    <property type="entry name" value="Guanine nucleotide-binding protein subunit alpha"/>
    <property type="match status" value="1"/>
</dbReference>
<feature type="region of interest" description="Disordered" evidence="16">
    <location>
        <begin position="3670"/>
        <end position="3711"/>
    </location>
</feature>
<keyword evidence="5 14" id="KW-0479">Metal-binding</keyword>
<dbReference type="Gene3D" id="1.10.1070.11">
    <property type="entry name" value="Phosphatidylinositol 3-/4-kinase, catalytic domain"/>
    <property type="match status" value="1"/>
</dbReference>
<dbReference type="FunFam" id="1.10.400.10:FF:000013">
    <property type="entry name" value="Extra-large guanine nucleotide-binding protein 2"/>
    <property type="match status" value="1"/>
</dbReference>
<keyword evidence="15" id="KW-0175">Coiled coil</keyword>
<dbReference type="SUPFAM" id="SSF56112">
    <property type="entry name" value="Protein kinase-like (PK-like)"/>
    <property type="match status" value="1"/>
</dbReference>
<evidence type="ECO:0000256" key="11">
    <source>
        <dbReference type="ARBA" id="ARBA00047899"/>
    </source>
</evidence>
<dbReference type="PROSITE" id="PS51189">
    <property type="entry name" value="FAT"/>
    <property type="match status" value="1"/>
</dbReference>
<keyword evidence="8" id="KW-0067">ATP-binding</keyword>
<dbReference type="SUPFAM" id="SSF52540">
    <property type="entry name" value="P-loop containing nucleoside triphosphate hydrolases"/>
    <property type="match status" value="1"/>
</dbReference>
<evidence type="ECO:0000256" key="15">
    <source>
        <dbReference type="SAM" id="Coils"/>
    </source>
</evidence>
<dbReference type="Pfam" id="PF00454">
    <property type="entry name" value="PI3_PI4_kinase"/>
    <property type="match status" value="1"/>
</dbReference>
<dbReference type="InterPro" id="IPR050517">
    <property type="entry name" value="DDR_Repair_Kinase"/>
</dbReference>
<dbReference type="SUPFAM" id="SSF48371">
    <property type="entry name" value="ARM repeat"/>
    <property type="match status" value="1"/>
</dbReference>
<dbReference type="InterPro" id="IPR000403">
    <property type="entry name" value="PI3/4_kinase_cat_dom"/>
</dbReference>
<feature type="binding site" evidence="13">
    <location>
        <begin position="4535"/>
        <end position="4541"/>
    </location>
    <ligand>
        <name>GTP</name>
        <dbReference type="ChEBI" id="CHEBI:37565"/>
    </ligand>
</feature>
<dbReference type="InterPro" id="IPR036940">
    <property type="entry name" value="PI3/4_kinase_cat_sf"/>
</dbReference>
<evidence type="ECO:0000256" key="9">
    <source>
        <dbReference type="ARBA" id="ARBA00023134"/>
    </source>
</evidence>
<feature type="compositionally biased region" description="Basic and acidic residues" evidence="16">
    <location>
        <begin position="3528"/>
        <end position="3541"/>
    </location>
</feature>
<dbReference type="SUPFAM" id="SSF47895">
    <property type="entry name" value="Transducin (alpha subunit), insertion domain"/>
    <property type="match status" value="1"/>
</dbReference>
<feature type="region of interest" description="Disordered" evidence="16">
    <location>
        <begin position="3514"/>
        <end position="3541"/>
    </location>
</feature>
<feature type="region of interest" description="Disordered" evidence="16">
    <location>
        <begin position="4756"/>
        <end position="4778"/>
    </location>
</feature>
<dbReference type="PROSITE" id="PS00916">
    <property type="entry name" value="PI3_4_KINASE_2"/>
    <property type="match status" value="1"/>
</dbReference>
<dbReference type="InterPro" id="IPR001019">
    <property type="entry name" value="Gprotein_alpha_su"/>
</dbReference>
<comment type="catalytic activity">
    <reaction evidence="12">
        <text>L-seryl-[protein] + ATP = O-phospho-L-seryl-[protein] + ADP + H(+)</text>
        <dbReference type="Rhea" id="RHEA:17989"/>
        <dbReference type="Rhea" id="RHEA-COMP:9863"/>
        <dbReference type="Rhea" id="RHEA-COMP:11604"/>
        <dbReference type="ChEBI" id="CHEBI:15378"/>
        <dbReference type="ChEBI" id="CHEBI:29999"/>
        <dbReference type="ChEBI" id="CHEBI:30616"/>
        <dbReference type="ChEBI" id="CHEBI:83421"/>
        <dbReference type="ChEBI" id="CHEBI:456216"/>
        <dbReference type="EC" id="2.7.11.1"/>
    </reaction>
</comment>